<dbReference type="Gene3D" id="1.25.40.10">
    <property type="entry name" value="Tetratricopeptide repeat domain"/>
    <property type="match status" value="1"/>
</dbReference>
<evidence type="ECO:0000313" key="2">
    <source>
        <dbReference type="EMBL" id="EHH04537.1"/>
    </source>
</evidence>
<dbReference type="STRING" id="1082933.A6B35_17655"/>
<protein>
    <submittedName>
        <fullName evidence="2">Adenylate cyclase</fullName>
    </submittedName>
</protein>
<dbReference type="PANTHER" id="PTHR43081:SF19">
    <property type="entry name" value="PH-SENSITIVE ADENYLATE CYCLASE RV1264"/>
    <property type="match status" value="1"/>
</dbReference>
<dbReference type="GO" id="GO:0006171">
    <property type="term" value="P:cAMP biosynthetic process"/>
    <property type="evidence" value="ECO:0007669"/>
    <property type="project" value="TreeGrafter"/>
</dbReference>
<dbReference type="GO" id="GO:0035556">
    <property type="term" value="P:intracellular signal transduction"/>
    <property type="evidence" value="ECO:0007669"/>
    <property type="project" value="InterPro"/>
</dbReference>
<dbReference type="EMBL" id="AGSN01000222">
    <property type="protein sequence ID" value="EHH04537.1"/>
    <property type="molecule type" value="Genomic_DNA"/>
</dbReference>
<dbReference type="CDD" id="cd07302">
    <property type="entry name" value="CHD"/>
    <property type="match status" value="1"/>
</dbReference>
<keyword evidence="3" id="KW-1185">Reference proteome</keyword>
<feature type="domain" description="Guanylate cyclase" evidence="1">
    <location>
        <begin position="12"/>
        <end position="127"/>
    </location>
</feature>
<name>G6YJM7_9HYPH</name>
<dbReference type="InterPro" id="IPR050697">
    <property type="entry name" value="Adenylyl/Guanylyl_Cyclase_3/4"/>
</dbReference>
<dbReference type="Pfam" id="PF00211">
    <property type="entry name" value="Guanylate_cyc"/>
    <property type="match status" value="1"/>
</dbReference>
<dbReference type="Proteomes" id="UP000002949">
    <property type="component" value="Unassembled WGS sequence"/>
</dbReference>
<organism evidence="2 3">
    <name type="scientific">Mesorhizobium amorphae CCNWGS0123</name>
    <dbReference type="NCBI Taxonomy" id="1082933"/>
    <lineage>
        <taxon>Bacteria</taxon>
        <taxon>Pseudomonadati</taxon>
        <taxon>Pseudomonadota</taxon>
        <taxon>Alphaproteobacteria</taxon>
        <taxon>Hyphomicrobiales</taxon>
        <taxon>Phyllobacteriaceae</taxon>
        <taxon>Mesorhizobium</taxon>
    </lineage>
</organism>
<gene>
    <name evidence="2" type="ORF">MEA186_31056</name>
</gene>
<evidence type="ECO:0000313" key="3">
    <source>
        <dbReference type="Proteomes" id="UP000002949"/>
    </source>
</evidence>
<dbReference type="InterPro" id="IPR011990">
    <property type="entry name" value="TPR-like_helical_dom_sf"/>
</dbReference>
<dbReference type="KEGG" id="mamo:A6B35_17655"/>
<dbReference type="SUPFAM" id="SSF48452">
    <property type="entry name" value="TPR-like"/>
    <property type="match status" value="1"/>
</dbReference>
<dbReference type="SUPFAM" id="SSF55073">
    <property type="entry name" value="Nucleotide cyclase"/>
    <property type="match status" value="1"/>
</dbReference>
<dbReference type="InterPro" id="IPR001054">
    <property type="entry name" value="A/G_cyclase"/>
</dbReference>
<dbReference type="eggNOG" id="COG2114">
    <property type="taxonomic scope" value="Bacteria"/>
</dbReference>
<dbReference type="PATRIC" id="fig|1082933.3.peg.6026"/>
<dbReference type="Gene3D" id="3.40.50.10070">
    <property type="entry name" value="TolB, N-terminal domain"/>
    <property type="match status" value="1"/>
</dbReference>
<proteinExistence type="predicted"/>
<dbReference type="PROSITE" id="PS50125">
    <property type="entry name" value="GUANYLATE_CYCLASE_2"/>
    <property type="match status" value="1"/>
</dbReference>
<accession>G6YJM7</accession>
<evidence type="ECO:0000259" key="1">
    <source>
        <dbReference type="PROSITE" id="PS50125"/>
    </source>
</evidence>
<reference evidence="2 3" key="1">
    <citation type="journal article" date="2012" name="J. Bacteriol.">
        <title>Draft Genome Sequence of Plant Growth-Promoting Rhizobium Mesorhizobium amorphae, Isolated from Zinc-Lead Mine Tailings.</title>
        <authorList>
            <person name="Hao X."/>
            <person name="Lin Y."/>
            <person name="Johnstone L."/>
            <person name="Baltrus D.A."/>
            <person name="Miller S.J."/>
            <person name="Wei G."/>
            <person name="Rensing C."/>
        </authorList>
    </citation>
    <scope>NUCLEOTIDE SEQUENCE [LARGE SCALE GENOMIC DNA]</scope>
    <source>
        <strain evidence="2 3">CCNWGS0123</strain>
    </source>
</reference>
<dbReference type="eggNOG" id="COG0457">
    <property type="taxonomic scope" value="Bacteria"/>
</dbReference>
<dbReference type="AlphaFoldDB" id="G6YJM7"/>
<dbReference type="OrthoDB" id="9807521at2"/>
<dbReference type="Pfam" id="PF14559">
    <property type="entry name" value="TPR_19"/>
    <property type="match status" value="1"/>
</dbReference>
<dbReference type="PANTHER" id="PTHR43081">
    <property type="entry name" value="ADENYLATE CYCLASE, TERMINAL-DIFFERENTIATION SPECIFIC-RELATED"/>
    <property type="match status" value="1"/>
</dbReference>
<dbReference type="InterPro" id="IPR029787">
    <property type="entry name" value="Nucleotide_cyclase"/>
</dbReference>
<dbReference type="eggNOG" id="COG5616">
    <property type="taxonomic scope" value="Bacteria"/>
</dbReference>
<dbReference type="Gene3D" id="3.30.70.1230">
    <property type="entry name" value="Nucleotide cyclase"/>
    <property type="match status" value="1"/>
</dbReference>
<dbReference type="GO" id="GO:0004016">
    <property type="term" value="F:adenylate cyclase activity"/>
    <property type="evidence" value="ECO:0007669"/>
    <property type="project" value="UniProtKB-ARBA"/>
</dbReference>
<sequence length="579" mass="64161">MTQDRVPRRLVAILAADVSGYSRLMEQNEAGTLDVLRAQRRDILSPLIARYGGRLVKLMGDGILIEFGSAVDAVQCAIELQRETGLANDKIPHESRMVLRIGINVGDVIVEGDDLYGDGVNIAARLEALGQPGDICIAGNVYDQVRKKIEARFDDLGAMALKNISEPVQVYRVKAQTQTAILSDDSWNLQLPSKPSIAVLPFTNMSGETDQDMFADGLTEDLITDLSRNTGLFVIARHSTFAYKGKSIDVRLIARDLGVRYILEGSARRSAGRVRVNVQLIDATEGGHLWAERFDRGLEDIFAVQDEVTGRIVQELAGRLAPRPERNRPKDILAYDLCVRARSLIEFNAGSPAAREASLIAWQATVVDPGYAEAYRLLAFALWQAWAFAIEPKEPSRSIALEMASRAVQLDPDDAANRWVLGYLLAHEGKWVESQSEFSAALAIDPNHADALVLYSETLSFDGRPLEAIDLLKRALRVNPHPAAWYYWEYGLAYYAARQYELALEMLTDPSTYATASRRVLAATLAQLGRTEEAKREAAQFMAENPKFTISHWAASQPARDETIVQHFVEGYRKAGLAE</sequence>
<dbReference type="RefSeq" id="WP_006205990.1">
    <property type="nucleotide sequence ID" value="NZ_AGSN01000222.1"/>
</dbReference>